<dbReference type="OrthoDB" id="9810298at2"/>
<comment type="cofactor">
    <cofactor evidence="8">
        <name>dipyrromethane</name>
        <dbReference type="ChEBI" id="CHEBI:60342"/>
    </cofactor>
    <text evidence="8">Binds 1 dipyrromethane group covalently.</text>
</comment>
<dbReference type="InterPro" id="IPR036803">
    <property type="entry name" value="Porphobilinogen_deaminase_C_sf"/>
</dbReference>
<dbReference type="HAMAP" id="MF_00260">
    <property type="entry name" value="Porphobil_deam"/>
    <property type="match status" value="1"/>
</dbReference>
<reference evidence="10 11" key="1">
    <citation type="submission" date="2017-10" db="EMBL/GenBank/DDBJ databases">
        <title>The draft genome sequence of Lewinella nigricans NBRC 102662.</title>
        <authorList>
            <person name="Wang K."/>
        </authorList>
    </citation>
    <scope>NUCLEOTIDE SEQUENCE [LARGE SCALE GENOMIC DNA]</scope>
    <source>
        <strain evidence="10 11">NBRC 102662</strain>
    </source>
</reference>
<dbReference type="GO" id="GO:0004418">
    <property type="term" value="F:hydroxymethylbilane synthase activity"/>
    <property type="evidence" value="ECO:0007669"/>
    <property type="project" value="UniProtKB-UniRule"/>
</dbReference>
<comment type="catalytic activity">
    <reaction evidence="7 8">
        <text>4 porphobilinogen + H2O = hydroxymethylbilane + 4 NH4(+)</text>
        <dbReference type="Rhea" id="RHEA:13185"/>
        <dbReference type="ChEBI" id="CHEBI:15377"/>
        <dbReference type="ChEBI" id="CHEBI:28938"/>
        <dbReference type="ChEBI" id="CHEBI:57845"/>
        <dbReference type="ChEBI" id="CHEBI:58126"/>
        <dbReference type="EC" id="2.5.1.61"/>
    </reaction>
</comment>
<dbReference type="RefSeq" id="WP_099149946.1">
    <property type="nucleotide sequence ID" value="NZ_PDUD01000017.1"/>
</dbReference>
<comment type="pathway">
    <text evidence="2">Porphyrin-containing compound metabolism; protoporphyrin-IX biosynthesis; coproporphyrinogen-III from 5-aminolevulinate: step 2/4.</text>
</comment>
<dbReference type="InterPro" id="IPR022417">
    <property type="entry name" value="Porphobilin_deaminase_N"/>
</dbReference>
<dbReference type="GO" id="GO:0006782">
    <property type="term" value="P:protoporphyrinogen IX biosynthetic process"/>
    <property type="evidence" value="ECO:0007669"/>
    <property type="project" value="UniProtKB-UniRule"/>
</dbReference>
<keyword evidence="11" id="KW-1185">Reference proteome</keyword>
<evidence type="ECO:0000256" key="3">
    <source>
        <dbReference type="ARBA" id="ARBA00005638"/>
    </source>
</evidence>
<comment type="subunit">
    <text evidence="4 8">Monomer.</text>
</comment>
<feature type="modified residue" description="S-(dipyrrolylmethanemethyl)cysteine" evidence="8">
    <location>
        <position position="245"/>
    </location>
</feature>
<accession>A0A2D0NE89</accession>
<gene>
    <name evidence="8" type="primary">hemC</name>
    <name evidence="10" type="ORF">CRP01_10360</name>
</gene>
<dbReference type="SUPFAM" id="SSF54782">
    <property type="entry name" value="Porphobilinogen deaminase (hydroxymethylbilane synthase), C-terminal domain"/>
    <property type="match status" value="1"/>
</dbReference>
<dbReference type="PANTHER" id="PTHR11557">
    <property type="entry name" value="PORPHOBILINOGEN DEAMINASE"/>
    <property type="match status" value="1"/>
</dbReference>
<dbReference type="Gene3D" id="3.30.160.40">
    <property type="entry name" value="Porphobilinogen deaminase, C-terminal domain"/>
    <property type="match status" value="1"/>
</dbReference>
<dbReference type="EMBL" id="PDUD01000017">
    <property type="protein sequence ID" value="PHN06690.1"/>
    <property type="molecule type" value="Genomic_DNA"/>
</dbReference>
<comment type="caution">
    <text evidence="10">The sequence shown here is derived from an EMBL/GenBank/DDBJ whole genome shotgun (WGS) entry which is preliminary data.</text>
</comment>
<evidence type="ECO:0000256" key="4">
    <source>
        <dbReference type="ARBA" id="ARBA00011245"/>
    </source>
</evidence>
<evidence type="ECO:0000256" key="8">
    <source>
        <dbReference type="HAMAP-Rule" id="MF_00260"/>
    </source>
</evidence>
<comment type="function">
    <text evidence="1 8">Tetrapolymerization of the monopyrrole PBG into the hydroxymethylbilane pre-uroporphyrinogen in several discrete steps.</text>
</comment>
<dbReference type="NCBIfam" id="TIGR00212">
    <property type="entry name" value="hemC"/>
    <property type="match status" value="1"/>
</dbReference>
<dbReference type="AlphaFoldDB" id="A0A2D0NE89"/>
<protein>
    <recommendedName>
        <fullName evidence="8">Porphobilinogen deaminase</fullName>
        <shortName evidence="8">PBG</shortName>
        <ecNumber evidence="8">2.5.1.61</ecNumber>
    </recommendedName>
    <alternativeName>
        <fullName evidence="8">Hydroxymethylbilane synthase</fullName>
        <shortName evidence="8">HMBS</shortName>
    </alternativeName>
    <alternativeName>
        <fullName evidence="8">Pre-uroporphyrinogen synthase</fullName>
    </alternativeName>
</protein>
<evidence type="ECO:0000256" key="5">
    <source>
        <dbReference type="ARBA" id="ARBA00022679"/>
    </source>
</evidence>
<evidence type="ECO:0000313" key="10">
    <source>
        <dbReference type="EMBL" id="PHN06690.1"/>
    </source>
</evidence>
<keyword evidence="5 8" id="KW-0808">Transferase</keyword>
<dbReference type="PIRSF" id="PIRSF001438">
    <property type="entry name" value="4pyrrol_synth_OHMeBilane_synth"/>
    <property type="match status" value="1"/>
</dbReference>
<evidence type="ECO:0000256" key="1">
    <source>
        <dbReference type="ARBA" id="ARBA00002869"/>
    </source>
</evidence>
<dbReference type="SUPFAM" id="SSF53850">
    <property type="entry name" value="Periplasmic binding protein-like II"/>
    <property type="match status" value="1"/>
</dbReference>
<dbReference type="FunFam" id="3.40.190.10:FF:000005">
    <property type="entry name" value="Porphobilinogen deaminase"/>
    <property type="match status" value="1"/>
</dbReference>
<dbReference type="PRINTS" id="PR00151">
    <property type="entry name" value="PORPHBDMNASE"/>
</dbReference>
<evidence type="ECO:0000259" key="9">
    <source>
        <dbReference type="Pfam" id="PF01379"/>
    </source>
</evidence>
<sequence length="297" mass="32813">MEKTIKIGTRGSKLALWQAHYTQRMLQDLGIESELIIIKTKGDAIQHLSFDKIEGKGFFTKEIEDALLREEVDMAVHSMKDLPTVQPEGLALTAVSYRANPADCLIINPASVESGALFGLKTGAVVGTSSARRKAQLLDFRPDITLKDIRGNVPTRLEKLKSGDFDAIMLATAGVERLEIDLDGFQVVRFNPREFVPAPAQGVLAFQTRKDDLPVRRVLKKIHRADVAETTNIERKVLQLAGGGCHMPLGVYCEMDPQGNYHVWAAKAPEWNAPVNRIHLSSSTTFELAESVLKALE</sequence>
<dbReference type="Proteomes" id="UP000223913">
    <property type="component" value="Unassembled WGS sequence"/>
</dbReference>
<evidence type="ECO:0000313" key="11">
    <source>
        <dbReference type="Proteomes" id="UP000223913"/>
    </source>
</evidence>
<evidence type="ECO:0000256" key="7">
    <source>
        <dbReference type="ARBA" id="ARBA00048169"/>
    </source>
</evidence>
<dbReference type="InterPro" id="IPR000860">
    <property type="entry name" value="HemC"/>
</dbReference>
<evidence type="ECO:0000256" key="6">
    <source>
        <dbReference type="ARBA" id="ARBA00023244"/>
    </source>
</evidence>
<organism evidence="10 11">
    <name type="scientific">Flavilitoribacter nigricans (strain ATCC 23147 / DSM 23189 / NBRC 102662 / NCIMB 1420 / SS-2)</name>
    <name type="common">Lewinella nigricans</name>
    <dbReference type="NCBI Taxonomy" id="1122177"/>
    <lineage>
        <taxon>Bacteria</taxon>
        <taxon>Pseudomonadati</taxon>
        <taxon>Bacteroidota</taxon>
        <taxon>Saprospiria</taxon>
        <taxon>Saprospirales</taxon>
        <taxon>Lewinellaceae</taxon>
        <taxon>Flavilitoribacter</taxon>
    </lineage>
</organism>
<name>A0A2D0NE89_FLAN2</name>
<dbReference type="Gene3D" id="3.40.190.10">
    <property type="entry name" value="Periplasmic binding protein-like II"/>
    <property type="match status" value="2"/>
</dbReference>
<dbReference type="GO" id="GO:0005737">
    <property type="term" value="C:cytoplasm"/>
    <property type="evidence" value="ECO:0007669"/>
    <property type="project" value="UniProtKB-UniRule"/>
</dbReference>
<evidence type="ECO:0000256" key="2">
    <source>
        <dbReference type="ARBA" id="ARBA00004735"/>
    </source>
</evidence>
<dbReference type="PANTHER" id="PTHR11557:SF0">
    <property type="entry name" value="PORPHOBILINOGEN DEAMINASE"/>
    <property type="match status" value="1"/>
</dbReference>
<dbReference type="EC" id="2.5.1.61" evidence="8"/>
<proteinExistence type="inferred from homology"/>
<comment type="miscellaneous">
    <text evidence="8">The porphobilinogen subunits are added to the dipyrromethane group.</text>
</comment>
<dbReference type="Pfam" id="PF01379">
    <property type="entry name" value="Porphobil_deam"/>
    <property type="match status" value="1"/>
</dbReference>
<feature type="domain" description="Porphobilinogen deaminase N-terminal" evidence="9">
    <location>
        <begin position="5"/>
        <end position="214"/>
    </location>
</feature>
<keyword evidence="6 8" id="KW-0627">Porphyrin biosynthesis</keyword>
<comment type="similarity">
    <text evidence="3 8">Belongs to the HMBS family.</text>
</comment>